<evidence type="ECO:0000313" key="1">
    <source>
        <dbReference type="EMBL" id="GAG90477.1"/>
    </source>
</evidence>
<protein>
    <submittedName>
        <fullName evidence="1">Uncharacterized protein</fullName>
    </submittedName>
</protein>
<organism evidence="1">
    <name type="scientific">marine sediment metagenome</name>
    <dbReference type="NCBI Taxonomy" id="412755"/>
    <lineage>
        <taxon>unclassified sequences</taxon>
        <taxon>metagenomes</taxon>
        <taxon>ecological metagenomes</taxon>
    </lineage>
</organism>
<proteinExistence type="predicted"/>
<dbReference type="EMBL" id="BART01025792">
    <property type="protein sequence ID" value="GAG90477.1"/>
    <property type="molecule type" value="Genomic_DNA"/>
</dbReference>
<feature type="non-terminal residue" evidence="1">
    <location>
        <position position="1"/>
    </location>
</feature>
<sequence length="43" mass="4775">LKLIEGECSAKCEKCSYINSCVTTSCNKIWSLTEKGFKLAEKS</sequence>
<name>X1CB97_9ZZZZ</name>
<comment type="caution">
    <text evidence="1">The sequence shown here is derived from an EMBL/GenBank/DDBJ whole genome shotgun (WGS) entry which is preliminary data.</text>
</comment>
<gene>
    <name evidence="1" type="ORF">S01H4_46194</name>
</gene>
<accession>X1CB97</accession>
<dbReference type="AlphaFoldDB" id="X1CB97"/>
<reference evidence="1" key="1">
    <citation type="journal article" date="2014" name="Front. Microbiol.">
        <title>High frequency of phylogenetically diverse reductive dehalogenase-homologous genes in deep subseafloor sedimentary metagenomes.</title>
        <authorList>
            <person name="Kawai M."/>
            <person name="Futagami T."/>
            <person name="Toyoda A."/>
            <person name="Takaki Y."/>
            <person name="Nishi S."/>
            <person name="Hori S."/>
            <person name="Arai W."/>
            <person name="Tsubouchi T."/>
            <person name="Morono Y."/>
            <person name="Uchiyama I."/>
            <person name="Ito T."/>
            <person name="Fujiyama A."/>
            <person name="Inagaki F."/>
            <person name="Takami H."/>
        </authorList>
    </citation>
    <scope>NUCLEOTIDE SEQUENCE</scope>
    <source>
        <strain evidence="1">Expedition CK06-06</strain>
    </source>
</reference>